<evidence type="ECO:0000313" key="2">
    <source>
        <dbReference type="EMBL" id="RXG30012.1"/>
    </source>
</evidence>
<evidence type="ECO:0000256" key="1">
    <source>
        <dbReference type="SAM" id="MobiDB-lite"/>
    </source>
</evidence>
<dbReference type="Proteomes" id="UP000290608">
    <property type="component" value="Unassembled WGS sequence"/>
</dbReference>
<reference evidence="2 3" key="1">
    <citation type="submission" date="2018-07" db="EMBL/GenBank/DDBJ databases">
        <title>Leeuwenhoekiella genomics.</title>
        <authorList>
            <person name="Tahon G."/>
            <person name="Willems A."/>
        </authorList>
    </citation>
    <scope>NUCLEOTIDE SEQUENCE [LARGE SCALE GENOMIC DNA]</scope>
    <source>
        <strain evidence="2 3">LMG 1345</strain>
    </source>
</reference>
<dbReference type="AlphaFoldDB" id="A0A4Q0PLU2"/>
<name>A0A4Q0PLU2_9FLAO</name>
<comment type="caution">
    <text evidence="2">The sequence shown here is derived from an EMBL/GenBank/DDBJ whole genome shotgun (WGS) entry which is preliminary data.</text>
</comment>
<feature type="compositionally biased region" description="Polar residues" evidence="1">
    <location>
        <begin position="1"/>
        <end position="14"/>
    </location>
</feature>
<dbReference type="EMBL" id="QOVL01000008">
    <property type="protein sequence ID" value="RXG30012.1"/>
    <property type="molecule type" value="Genomic_DNA"/>
</dbReference>
<evidence type="ECO:0008006" key="4">
    <source>
        <dbReference type="Google" id="ProtNLM"/>
    </source>
</evidence>
<sequence length="132" mass="15337">MREPSQNEQQTDSKQLAPGEESAFNTSEIIEKLQGTWKEVQYPYRRITFVKKQVKFVEEGTQVKPDFEPFEIAQNCTYDNSNIKNVTSEQPILNLPHSERCEQLSVSQDSLMLSGYSLHTQQTYVIKYLKID</sequence>
<feature type="region of interest" description="Disordered" evidence="1">
    <location>
        <begin position="1"/>
        <end position="24"/>
    </location>
</feature>
<accession>A0A4Q0PLU2</accession>
<proteinExistence type="predicted"/>
<evidence type="ECO:0000313" key="3">
    <source>
        <dbReference type="Proteomes" id="UP000290608"/>
    </source>
</evidence>
<protein>
    <recommendedName>
        <fullName evidence="4">Lipocalin-like protein</fullName>
    </recommendedName>
</protein>
<organism evidence="2 3">
    <name type="scientific">Leeuwenhoekiella marinoflava</name>
    <dbReference type="NCBI Taxonomy" id="988"/>
    <lineage>
        <taxon>Bacteria</taxon>
        <taxon>Pseudomonadati</taxon>
        <taxon>Bacteroidota</taxon>
        <taxon>Flavobacteriia</taxon>
        <taxon>Flavobacteriales</taxon>
        <taxon>Flavobacteriaceae</taxon>
        <taxon>Leeuwenhoekiella</taxon>
    </lineage>
</organism>
<gene>
    <name evidence="2" type="ORF">DSL99_2071</name>
</gene>